<evidence type="ECO:0000256" key="2">
    <source>
        <dbReference type="SAM" id="Phobius"/>
    </source>
</evidence>
<dbReference type="EMBL" id="UINC01001172">
    <property type="protein sequence ID" value="SUZ73249.1"/>
    <property type="molecule type" value="Genomic_DNA"/>
</dbReference>
<reference evidence="3" key="1">
    <citation type="submission" date="2018-05" db="EMBL/GenBank/DDBJ databases">
        <authorList>
            <person name="Lanie J.A."/>
            <person name="Ng W.-L."/>
            <person name="Kazmierczak K.M."/>
            <person name="Andrzejewski T.M."/>
            <person name="Davidsen T.M."/>
            <person name="Wayne K.J."/>
            <person name="Tettelin H."/>
            <person name="Glass J.I."/>
            <person name="Rusch D."/>
            <person name="Podicherti R."/>
            <person name="Tsui H.-C.T."/>
            <person name="Winkler M.E."/>
        </authorList>
    </citation>
    <scope>NUCLEOTIDE SEQUENCE</scope>
</reference>
<keyword evidence="2" id="KW-0472">Membrane</keyword>
<evidence type="ECO:0000313" key="3">
    <source>
        <dbReference type="EMBL" id="SUZ73249.1"/>
    </source>
</evidence>
<proteinExistence type="predicted"/>
<keyword evidence="2" id="KW-0812">Transmembrane</keyword>
<sequence>MSNAERRRAERALWRNGFAGAVIVHLLVFLLWWGEAELVSPFAAAGPRAGDNRAARGGMQAMTIRVPPPRPIVRPRVPLLSFDPVPLDELLEEQQQQIETASILGDRPGVDGPGLPDGDGAGDGGTAASGRFRDIPPRVLNVIFPQCPRDVCREPIEVWVFVDEYGQVVADSIRLRPPSSDRSTNERLIREAAEFVYEPARSGGKPVASWTFYAVTRGGGG</sequence>
<feature type="region of interest" description="Disordered" evidence="1">
    <location>
        <begin position="104"/>
        <end position="130"/>
    </location>
</feature>
<accession>A0A381Q4K4</accession>
<dbReference type="AlphaFoldDB" id="A0A381Q4K4"/>
<evidence type="ECO:0008006" key="4">
    <source>
        <dbReference type="Google" id="ProtNLM"/>
    </source>
</evidence>
<organism evidence="3">
    <name type="scientific">marine metagenome</name>
    <dbReference type="NCBI Taxonomy" id="408172"/>
    <lineage>
        <taxon>unclassified sequences</taxon>
        <taxon>metagenomes</taxon>
        <taxon>ecological metagenomes</taxon>
    </lineage>
</organism>
<evidence type="ECO:0000256" key="1">
    <source>
        <dbReference type="SAM" id="MobiDB-lite"/>
    </source>
</evidence>
<feature type="transmembrane region" description="Helical" evidence="2">
    <location>
        <begin position="12"/>
        <end position="33"/>
    </location>
</feature>
<protein>
    <recommendedName>
        <fullName evidence="4">TonB C-terminal domain-containing protein</fullName>
    </recommendedName>
</protein>
<name>A0A381Q4K4_9ZZZZ</name>
<gene>
    <name evidence="3" type="ORF">METZ01_LOCUS26103</name>
</gene>
<keyword evidence="2" id="KW-1133">Transmembrane helix</keyword>
<feature type="compositionally biased region" description="Gly residues" evidence="1">
    <location>
        <begin position="111"/>
        <end position="127"/>
    </location>
</feature>